<dbReference type="EMBL" id="CP006652">
    <property type="protein sequence ID" value="AGT10808.1"/>
    <property type="molecule type" value="Genomic_DNA"/>
</dbReference>
<protein>
    <recommendedName>
        <fullName evidence="3">Multidrug export protein MepA</fullName>
    </recommendedName>
</protein>
<evidence type="ECO:0000256" key="4">
    <source>
        <dbReference type="ARBA" id="ARBA00022448"/>
    </source>
</evidence>
<feature type="transmembrane region" description="Helical" evidence="10">
    <location>
        <begin position="195"/>
        <end position="218"/>
    </location>
</feature>
<comment type="subcellular location">
    <subcellularLocation>
        <location evidence="1">Cell inner membrane</location>
        <topology evidence="1">Multi-pass membrane protein</topology>
    </subcellularLocation>
</comment>
<feature type="transmembrane region" description="Helical" evidence="10">
    <location>
        <begin position="398"/>
        <end position="419"/>
    </location>
</feature>
<evidence type="ECO:0000256" key="9">
    <source>
        <dbReference type="ARBA" id="ARBA00023251"/>
    </source>
</evidence>
<proteinExistence type="inferred from homology"/>
<evidence type="ECO:0000313" key="11">
    <source>
        <dbReference type="EMBL" id="AGT10808.1"/>
    </source>
</evidence>
<dbReference type="Proteomes" id="UP000015480">
    <property type="component" value="Plasmid pAMI4"/>
</dbReference>
<evidence type="ECO:0000256" key="5">
    <source>
        <dbReference type="ARBA" id="ARBA00022475"/>
    </source>
</evidence>
<keyword evidence="7 10" id="KW-1133">Transmembrane helix</keyword>
<evidence type="ECO:0000256" key="10">
    <source>
        <dbReference type="SAM" id="Phobius"/>
    </source>
</evidence>
<evidence type="ECO:0000256" key="7">
    <source>
        <dbReference type="ARBA" id="ARBA00022989"/>
    </source>
</evidence>
<dbReference type="PATRIC" id="fig|1367847.3.peg.3746"/>
<keyword evidence="6 10" id="KW-0812">Transmembrane</keyword>
<sequence>MSEGQSPQNRFLQAPPAKIFAQTAVPMILIMLMNGMLHVVDAAFLGHFVGAEAMSAIGVVFPLTMILIALSTLVSGGMSSLMARQLGAGAQDAAETTFARAHGLALTIAAVLIALQLLFGHSMINALSGGDPVIARMAYAFLTIVVLTTPVQFLLGIHADTCRNEGRAGMMAMMSLGVTLANIALNYLFIAVFDWGVAGSAMGSTVAQIFGLSLLVFLRERAGTRLPITALGRHSWRGGWKTIAGLGAPLSLSFIGVALSAFSAILAIRLTAGAAYAETVAAYGLVTRLMGFVFLPMMAMALATQSIVGNNAGAGQMDRVRQVLRIALGTALVYSLAVQIVFFLTGESLGRAFVDDPAVVAMVGTIIRPMTGFYLFTGPVLVLALYFQALGKPAQAALLTLVKPYLLVPAGIALAASQWGTTGIWYIYPVVDAVIAVIAGLVFSANSRSAAPATLQGAQP</sequence>
<organism evidence="11 12">
    <name type="scientific">Paracoccus aminophilus JCM 7686</name>
    <dbReference type="NCBI Taxonomy" id="1367847"/>
    <lineage>
        <taxon>Bacteria</taxon>
        <taxon>Pseudomonadati</taxon>
        <taxon>Pseudomonadota</taxon>
        <taxon>Alphaproteobacteria</taxon>
        <taxon>Rhodobacterales</taxon>
        <taxon>Paracoccaceae</taxon>
        <taxon>Paracoccus</taxon>
    </lineage>
</organism>
<dbReference type="KEGG" id="pami:JCM7686_pAMI4p117"/>
<reference evidence="11 12" key="1">
    <citation type="journal article" date="2014" name="BMC Genomics">
        <title>Architecture and functions of a multipartite genome of the methylotrophic bacterium Paracoccus aminophilus JCM 7686, containing primary and secondary chromids.</title>
        <authorList>
            <person name="Dziewit L."/>
            <person name="Czarnecki J."/>
            <person name="Wibberg D."/>
            <person name="Radlinska M."/>
            <person name="Mrozek P."/>
            <person name="Szymczak M."/>
            <person name="Schluter A."/>
            <person name="Puhler A."/>
            <person name="Bartosik D."/>
        </authorList>
    </citation>
    <scope>NUCLEOTIDE SEQUENCE [LARGE SCALE GENOMIC DNA]</scope>
    <source>
        <strain evidence="11">JCM 7686</strain>
        <plasmid evidence="12">Plasmid pAMI4</plasmid>
    </source>
</reference>
<dbReference type="PANTHER" id="PTHR43549">
    <property type="entry name" value="MULTIDRUG RESISTANCE PROTEIN YPNP-RELATED"/>
    <property type="match status" value="1"/>
</dbReference>
<accession>S5YH64</accession>
<dbReference type="Pfam" id="PF01554">
    <property type="entry name" value="MatE"/>
    <property type="match status" value="2"/>
</dbReference>
<dbReference type="AlphaFoldDB" id="S5YH64"/>
<dbReference type="InterPro" id="IPR052031">
    <property type="entry name" value="Membrane_Transporter-Flippase"/>
</dbReference>
<feature type="transmembrane region" description="Helical" evidence="10">
    <location>
        <begin position="366"/>
        <end position="386"/>
    </location>
</feature>
<dbReference type="RefSeq" id="WP_020952293.1">
    <property type="nucleotide sequence ID" value="NC_022049.1"/>
</dbReference>
<dbReference type="InterPro" id="IPR045070">
    <property type="entry name" value="MATE_MepA-like"/>
</dbReference>
<feature type="transmembrane region" description="Helical" evidence="10">
    <location>
        <begin position="169"/>
        <end position="189"/>
    </location>
</feature>
<evidence type="ECO:0000256" key="1">
    <source>
        <dbReference type="ARBA" id="ARBA00004429"/>
    </source>
</evidence>
<dbReference type="CDD" id="cd13143">
    <property type="entry name" value="MATE_MepA_like"/>
    <property type="match status" value="1"/>
</dbReference>
<dbReference type="PIRSF" id="PIRSF006603">
    <property type="entry name" value="DinF"/>
    <property type="match status" value="1"/>
</dbReference>
<feature type="transmembrane region" description="Helical" evidence="10">
    <location>
        <begin position="425"/>
        <end position="445"/>
    </location>
</feature>
<dbReference type="HOGENOM" id="CLU_012893_0_2_5"/>
<dbReference type="eggNOG" id="COG0534">
    <property type="taxonomic scope" value="Bacteria"/>
</dbReference>
<dbReference type="GO" id="GO:0005886">
    <property type="term" value="C:plasma membrane"/>
    <property type="evidence" value="ECO:0007669"/>
    <property type="project" value="UniProtKB-SubCell"/>
</dbReference>
<evidence type="ECO:0000313" key="12">
    <source>
        <dbReference type="Proteomes" id="UP000015480"/>
    </source>
</evidence>
<dbReference type="InterPro" id="IPR048279">
    <property type="entry name" value="MdtK-like"/>
</dbReference>
<keyword evidence="4" id="KW-0813">Transport</keyword>
<gene>
    <name evidence="11" type="ORF">JCM7686_pAMI4p117</name>
</gene>
<dbReference type="GO" id="GO:0015297">
    <property type="term" value="F:antiporter activity"/>
    <property type="evidence" value="ECO:0007669"/>
    <property type="project" value="InterPro"/>
</dbReference>
<dbReference type="NCBIfam" id="TIGR00797">
    <property type="entry name" value="matE"/>
    <property type="match status" value="1"/>
</dbReference>
<feature type="transmembrane region" description="Helical" evidence="10">
    <location>
        <begin position="243"/>
        <end position="268"/>
    </location>
</feature>
<keyword evidence="8 10" id="KW-0472">Membrane</keyword>
<feature type="transmembrane region" description="Helical" evidence="10">
    <location>
        <begin position="280"/>
        <end position="302"/>
    </location>
</feature>
<feature type="transmembrane region" description="Helical" evidence="10">
    <location>
        <begin position="60"/>
        <end position="83"/>
    </location>
</feature>
<evidence type="ECO:0000256" key="2">
    <source>
        <dbReference type="ARBA" id="ARBA00008417"/>
    </source>
</evidence>
<geneLocation type="plasmid" evidence="11 12">
    <name>pAMI4</name>
</geneLocation>
<evidence type="ECO:0000256" key="6">
    <source>
        <dbReference type="ARBA" id="ARBA00022692"/>
    </source>
</evidence>
<keyword evidence="12" id="KW-1185">Reference proteome</keyword>
<dbReference type="InterPro" id="IPR002528">
    <property type="entry name" value="MATE_fam"/>
</dbReference>
<feature type="transmembrane region" description="Helical" evidence="10">
    <location>
        <begin position="20"/>
        <end position="40"/>
    </location>
</feature>
<keyword evidence="11" id="KW-0614">Plasmid</keyword>
<comment type="similarity">
    <text evidence="2">Belongs to the multi antimicrobial extrusion (MATE) (TC 2.A.66.1) family. MepA subfamily.</text>
</comment>
<keyword evidence="9" id="KW-0046">Antibiotic resistance</keyword>
<keyword evidence="5" id="KW-1003">Cell membrane</keyword>
<feature type="transmembrane region" description="Helical" evidence="10">
    <location>
        <begin position="104"/>
        <end position="124"/>
    </location>
</feature>
<dbReference type="GO" id="GO:0046677">
    <property type="term" value="P:response to antibiotic"/>
    <property type="evidence" value="ECO:0007669"/>
    <property type="project" value="UniProtKB-KW"/>
</dbReference>
<name>S5YH64_PARAH</name>
<dbReference type="OrthoDB" id="7805940at2"/>
<evidence type="ECO:0000256" key="3">
    <source>
        <dbReference type="ARBA" id="ARBA00022106"/>
    </source>
</evidence>
<dbReference type="GO" id="GO:0042910">
    <property type="term" value="F:xenobiotic transmembrane transporter activity"/>
    <property type="evidence" value="ECO:0007669"/>
    <property type="project" value="InterPro"/>
</dbReference>
<feature type="transmembrane region" description="Helical" evidence="10">
    <location>
        <begin position="323"/>
        <end position="346"/>
    </location>
</feature>
<evidence type="ECO:0000256" key="8">
    <source>
        <dbReference type="ARBA" id="ARBA00023136"/>
    </source>
</evidence>
<feature type="transmembrane region" description="Helical" evidence="10">
    <location>
        <begin position="136"/>
        <end position="157"/>
    </location>
</feature>
<dbReference type="PANTHER" id="PTHR43549:SF2">
    <property type="entry name" value="MULTIDRUG RESISTANCE PROTEIN NORM-RELATED"/>
    <property type="match status" value="1"/>
</dbReference>